<dbReference type="AlphaFoldDB" id="A0A6A6SQB6"/>
<feature type="compositionally biased region" description="Polar residues" evidence="1">
    <location>
        <begin position="407"/>
        <end position="421"/>
    </location>
</feature>
<accession>A0A6A6SQB6</accession>
<feature type="region of interest" description="Disordered" evidence="1">
    <location>
        <begin position="267"/>
        <end position="363"/>
    </location>
</feature>
<feature type="compositionally biased region" description="Polar residues" evidence="1">
    <location>
        <begin position="464"/>
        <end position="479"/>
    </location>
</feature>
<feature type="region of interest" description="Disordered" evidence="1">
    <location>
        <begin position="382"/>
        <end position="430"/>
    </location>
</feature>
<gene>
    <name evidence="2" type="ORF">K491DRAFT_213699</name>
</gene>
<feature type="region of interest" description="Disordered" evidence="1">
    <location>
        <begin position="442"/>
        <end position="479"/>
    </location>
</feature>
<evidence type="ECO:0000313" key="3">
    <source>
        <dbReference type="Proteomes" id="UP000799324"/>
    </source>
</evidence>
<dbReference type="OrthoDB" id="3798150at2759"/>
<name>A0A6A6SQB6_9PLEO</name>
<feature type="compositionally biased region" description="Basic residues" evidence="1">
    <location>
        <begin position="576"/>
        <end position="585"/>
    </location>
</feature>
<keyword evidence="3" id="KW-1185">Reference proteome</keyword>
<sequence length="593" mass="65435">MLPTAGLYLPRTLHRRMDPTLERPPIRISERHSLDRISTEQRPTDRISVQRSRASSEEVTQRFSSLSTVFHFADFVSSLNGVPSEKQTLVRIIQRVRNDVNRASRLRSSPLVLDFCEGWPEEQLWIDGILLDVQVALNDIGAYVESVRGSSDEGGTVKMKQKFEWVLGHQDKLRTKQEALSTCHQSLQSAIQLMQNTEMRNVSIGQNDGFVHEIPATPWMRDDQRDVYRSPHSRQKYRTNQKNLSLPSIMVSNFEDSNLEVNSVNSTPAELAGSTPDDLPDPDNRDLYEDPPRESRTSMSQGPSLPLVSEENISHEEPPGVVDRVNSMPVLARRYRPRAVQVRKGPTKHRSLPEQLPYLPPQPSLFSDLSDYVLRSHQRDSYGSLTSSTDYGSPTSVTSSPVVPPSATWSGETRSGTSRGASETIPDTPATTVMRSSALTDMSMLTNPDSPTLLEEPPDHGVNADTSSLQPNRSVSDQTVCRSHDVTTSGVSLIQSDASSRNILLTPSASTVDLVTSQTEGSAESSMEGTAVDPTPSKGQKPNSAVAYSPTAKEAIGEPMSIASVAEISRPLTSHEKRRRAHARRMQAAYGSD</sequence>
<dbReference type="Proteomes" id="UP000799324">
    <property type="component" value="Unassembled WGS sequence"/>
</dbReference>
<feature type="compositionally biased region" description="Polar residues" evidence="1">
    <location>
        <begin position="382"/>
        <end position="392"/>
    </location>
</feature>
<proteinExistence type="predicted"/>
<feature type="compositionally biased region" description="Polar residues" evidence="1">
    <location>
        <begin position="517"/>
        <end position="528"/>
    </location>
</feature>
<feature type="region of interest" description="Disordered" evidence="1">
    <location>
        <begin position="517"/>
        <end position="593"/>
    </location>
</feature>
<evidence type="ECO:0000256" key="1">
    <source>
        <dbReference type="SAM" id="MobiDB-lite"/>
    </source>
</evidence>
<protein>
    <submittedName>
        <fullName evidence="2">Uncharacterized protein</fullName>
    </submittedName>
</protein>
<reference evidence="2" key="1">
    <citation type="journal article" date="2020" name="Stud. Mycol.">
        <title>101 Dothideomycetes genomes: a test case for predicting lifestyles and emergence of pathogens.</title>
        <authorList>
            <person name="Haridas S."/>
            <person name="Albert R."/>
            <person name="Binder M."/>
            <person name="Bloem J."/>
            <person name="Labutti K."/>
            <person name="Salamov A."/>
            <person name="Andreopoulos B."/>
            <person name="Baker S."/>
            <person name="Barry K."/>
            <person name="Bills G."/>
            <person name="Bluhm B."/>
            <person name="Cannon C."/>
            <person name="Castanera R."/>
            <person name="Culley D."/>
            <person name="Daum C."/>
            <person name="Ezra D."/>
            <person name="Gonzalez J."/>
            <person name="Henrissat B."/>
            <person name="Kuo A."/>
            <person name="Liang C."/>
            <person name="Lipzen A."/>
            <person name="Lutzoni F."/>
            <person name="Magnuson J."/>
            <person name="Mondo S."/>
            <person name="Nolan M."/>
            <person name="Ohm R."/>
            <person name="Pangilinan J."/>
            <person name="Park H.-J."/>
            <person name="Ramirez L."/>
            <person name="Alfaro M."/>
            <person name="Sun H."/>
            <person name="Tritt A."/>
            <person name="Yoshinaga Y."/>
            <person name="Zwiers L.-H."/>
            <person name="Turgeon B."/>
            <person name="Goodwin S."/>
            <person name="Spatafora J."/>
            <person name="Crous P."/>
            <person name="Grigoriev I."/>
        </authorList>
    </citation>
    <scope>NUCLEOTIDE SEQUENCE</scope>
    <source>
        <strain evidence="2">CBS 122681</strain>
    </source>
</reference>
<dbReference type="EMBL" id="MU004504">
    <property type="protein sequence ID" value="KAF2649167.1"/>
    <property type="molecule type" value="Genomic_DNA"/>
</dbReference>
<feature type="compositionally biased region" description="Basic and acidic residues" evidence="1">
    <location>
        <begin position="282"/>
        <end position="296"/>
    </location>
</feature>
<organism evidence="2 3">
    <name type="scientific">Lophiostoma macrostomum CBS 122681</name>
    <dbReference type="NCBI Taxonomy" id="1314788"/>
    <lineage>
        <taxon>Eukaryota</taxon>
        <taxon>Fungi</taxon>
        <taxon>Dikarya</taxon>
        <taxon>Ascomycota</taxon>
        <taxon>Pezizomycotina</taxon>
        <taxon>Dothideomycetes</taxon>
        <taxon>Pleosporomycetidae</taxon>
        <taxon>Pleosporales</taxon>
        <taxon>Lophiostomataceae</taxon>
        <taxon>Lophiostoma</taxon>
    </lineage>
</organism>
<feature type="region of interest" description="Disordered" evidence="1">
    <location>
        <begin position="222"/>
        <end position="241"/>
    </location>
</feature>
<evidence type="ECO:0000313" key="2">
    <source>
        <dbReference type="EMBL" id="KAF2649167.1"/>
    </source>
</evidence>